<feature type="compositionally biased region" description="Acidic residues" evidence="1">
    <location>
        <begin position="1"/>
        <end position="10"/>
    </location>
</feature>
<dbReference type="AlphaFoldDB" id="A0AAQ4EF20"/>
<dbReference type="EMBL" id="JARKHS020017164">
    <property type="protein sequence ID" value="KAK8773254.1"/>
    <property type="molecule type" value="Genomic_DNA"/>
</dbReference>
<accession>A0AAQ4EF20</accession>
<comment type="caution">
    <text evidence="2">The sequence shown here is derived from an EMBL/GenBank/DDBJ whole genome shotgun (WGS) entry which is preliminary data.</text>
</comment>
<dbReference type="Proteomes" id="UP001321473">
    <property type="component" value="Unassembled WGS sequence"/>
</dbReference>
<reference evidence="2 3" key="1">
    <citation type="journal article" date="2023" name="Arcadia Sci">
        <title>De novo assembly of a long-read Amblyomma americanum tick genome.</title>
        <authorList>
            <person name="Chou S."/>
            <person name="Poskanzer K.E."/>
            <person name="Rollins M."/>
            <person name="Thuy-Boun P.S."/>
        </authorList>
    </citation>
    <scope>NUCLEOTIDE SEQUENCE [LARGE SCALE GENOMIC DNA]</scope>
    <source>
        <strain evidence="2">F_SG_1</strain>
        <tissue evidence="2">Salivary glands</tissue>
    </source>
</reference>
<feature type="non-terminal residue" evidence="2">
    <location>
        <position position="50"/>
    </location>
</feature>
<evidence type="ECO:0000256" key="1">
    <source>
        <dbReference type="SAM" id="MobiDB-lite"/>
    </source>
</evidence>
<evidence type="ECO:0000313" key="2">
    <source>
        <dbReference type="EMBL" id="KAK8773254.1"/>
    </source>
</evidence>
<organism evidence="2 3">
    <name type="scientific">Amblyomma americanum</name>
    <name type="common">Lone star tick</name>
    <dbReference type="NCBI Taxonomy" id="6943"/>
    <lineage>
        <taxon>Eukaryota</taxon>
        <taxon>Metazoa</taxon>
        <taxon>Ecdysozoa</taxon>
        <taxon>Arthropoda</taxon>
        <taxon>Chelicerata</taxon>
        <taxon>Arachnida</taxon>
        <taxon>Acari</taxon>
        <taxon>Parasitiformes</taxon>
        <taxon>Ixodida</taxon>
        <taxon>Ixodoidea</taxon>
        <taxon>Ixodidae</taxon>
        <taxon>Amblyomminae</taxon>
        <taxon>Amblyomma</taxon>
    </lineage>
</organism>
<gene>
    <name evidence="2" type="ORF">V5799_012210</name>
</gene>
<protein>
    <submittedName>
        <fullName evidence="2">Uncharacterized protein</fullName>
    </submittedName>
</protein>
<proteinExistence type="predicted"/>
<feature type="region of interest" description="Disordered" evidence="1">
    <location>
        <begin position="1"/>
        <end position="50"/>
    </location>
</feature>
<sequence>MDEVELVQNEDTEKSAPRPGNAPVTSTESAPHLPDQQDSARPQRTRIPLV</sequence>
<keyword evidence="3" id="KW-1185">Reference proteome</keyword>
<evidence type="ECO:0000313" key="3">
    <source>
        <dbReference type="Proteomes" id="UP001321473"/>
    </source>
</evidence>
<name>A0AAQ4EF20_AMBAM</name>